<keyword evidence="1" id="KW-0732">Signal</keyword>
<dbReference type="PANTHER" id="PTHR37487:SF2">
    <property type="entry name" value="EXPRESSED PROTEIN"/>
    <property type="match status" value="1"/>
</dbReference>
<evidence type="ECO:0000313" key="2">
    <source>
        <dbReference type="EMBL" id="GJN87108.1"/>
    </source>
</evidence>
<keyword evidence="3" id="KW-1185">Reference proteome</keyword>
<comment type="caution">
    <text evidence="2">The sequence shown here is derived from an EMBL/GenBank/DDBJ whole genome shotgun (WGS) entry which is preliminary data.</text>
</comment>
<reference evidence="2 3" key="1">
    <citation type="submission" date="2021-12" db="EMBL/GenBank/DDBJ databases">
        <title>High titer production of polyol ester of fatty acids by Rhodotorula paludigena BS15 towards product separation-free biomass refinery.</title>
        <authorList>
            <person name="Mano J."/>
            <person name="Ono H."/>
            <person name="Tanaka T."/>
            <person name="Naito K."/>
            <person name="Sushida H."/>
            <person name="Ike M."/>
            <person name="Tokuyasu K."/>
            <person name="Kitaoka M."/>
        </authorList>
    </citation>
    <scope>NUCLEOTIDE SEQUENCE [LARGE SCALE GENOMIC DNA]</scope>
    <source>
        <strain evidence="2 3">BS15</strain>
    </source>
</reference>
<protein>
    <submittedName>
        <fullName evidence="2">Uncharacterized protein</fullName>
    </submittedName>
</protein>
<dbReference type="Proteomes" id="UP001342314">
    <property type="component" value="Unassembled WGS sequence"/>
</dbReference>
<dbReference type="EMBL" id="BQKY01000001">
    <property type="protein sequence ID" value="GJN87108.1"/>
    <property type="molecule type" value="Genomic_DNA"/>
</dbReference>
<dbReference type="AlphaFoldDB" id="A0AAV5G9S9"/>
<organism evidence="2 3">
    <name type="scientific">Rhodotorula paludigena</name>
    <dbReference type="NCBI Taxonomy" id="86838"/>
    <lineage>
        <taxon>Eukaryota</taxon>
        <taxon>Fungi</taxon>
        <taxon>Dikarya</taxon>
        <taxon>Basidiomycota</taxon>
        <taxon>Pucciniomycotina</taxon>
        <taxon>Microbotryomycetes</taxon>
        <taxon>Sporidiobolales</taxon>
        <taxon>Sporidiobolaceae</taxon>
        <taxon>Rhodotorula</taxon>
    </lineage>
</organism>
<feature type="chain" id="PRO_5043428090" evidence="1">
    <location>
        <begin position="20"/>
        <end position="164"/>
    </location>
</feature>
<evidence type="ECO:0000313" key="3">
    <source>
        <dbReference type="Proteomes" id="UP001342314"/>
    </source>
</evidence>
<feature type="signal peptide" evidence="1">
    <location>
        <begin position="1"/>
        <end position="19"/>
    </location>
</feature>
<evidence type="ECO:0000256" key="1">
    <source>
        <dbReference type="SAM" id="SignalP"/>
    </source>
</evidence>
<dbReference type="PANTHER" id="PTHR37487">
    <property type="entry name" value="CHROMOSOME 1, WHOLE GENOME SHOTGUN SEQUENCE"/>
    <property type="match status" value="1"/>
</dbReference>
<proteinExistence type="predicted"/>
<sequence length="164" mass="16222">MRFASSFTGLVAAAAFVAAQTPLFINTPSQLFQCQPVLLTWGGGEAPYYVRVVPGGQPTATPLATLQSAVDATTYSWRPALDVGTQITLLVSDNRGQSQGSAPVTIMAGDTSCLNQASSSSASSSASSTSGTMGSAAASPTSGAGSLKAGSALALVAGAFAIAL</sequence>
<name>A0AAV5G9S9_9BASI</name>
<accession>A0AAV5G9S9</accession>
<gene>
    <name evidence="2" type="ORF">Rhopal_000053-T1</name>
</gene>